<comment type="caution">
    <text evidence="2">The sequence shown here is derived from an EMBL/GenBank/DDBJ whole genome shotgun (WGS) entry which is preliminary data.</text>
</comment>
<dbReference type="Proteomes" id="UP001203338">
    <property type="component" value="Unassembled WGS sequence"/>
</dbReference>
<reference evidence="2 3" key="1">
    <citation type="submission" date="2022-05" db="EMBL/GenBank/DDBJ databases">
        <authorList>
            <person name="Park J.-S."/>
        </authorList>
    </citation>
    <scope>NUCLEOTIDE SEQUENCE [LARGE SCALE GENOMIC DNA]</scope>
    <source>
        <strain evidence="2 3">2012CJ34-2</strain>
    </source>
</reference>
<keyword evidence="1" id="KW-0175">Coiled coil</keyword>
<evidence type="ECO:0000256" key="1">
    <source>
        <dbReference type="SAM" id="Coils"/>
    </source>
</evidence>
<keyword evidence="3" id="KW-1185">Reference proteome</keyword>
<evidence type="ECO:0000313" key="3">
    <source>
        <dbReference type="Proteomes" id="UP001203338"/>
    </source>
</evidence>
<sequence length="142" mass="17175">MSMKKISQHDLYSIVQTIKKWDCDNKLSWESLRVQLSKTLHHEIWSRQALYSHRDIRDSFHDKKREIKQYLLFKNNNNSPKEKLLSENIRLKNEIDSLEKKLNDLQLRYVQLTYALSLQPGWSKEFLDWELPNNTRTQSNEI</sequence>
<dbReference type="RefSeq" id="WP_249701937.1">
    <property type="nucleotide sequence ID" value="NZ_JAMFLX010000067.1"/>
</dbReference>
<name>A0ABT0PP81_9GAMM</name>
<accession>A0ABT0PP81</accession>
<proteinExistence type="predicted"/>
<organism evidence="2 3">
    <name type="scientific">Parendozoicomonas callyspongiae</name>
    <dbReference type="NCBI Taxonomy" id="2942213"/>
    <lineage>
        <taxon>Bacteria</taxon>
        <taxon>Pseudomonadati</taxon>
        <taxon>Pseudomonadota</taxon>
        <taxon>Gammaproteobacteria</taxon>
        <taxon>Oceanospirillales</taxon>
        <taxon>Endozoicomonadaceae</taxon>
        <taxon>Parendozoicomonas</taxon>
    </lineage>
</organism>
<feature type="coiled-coil region" evidence="1">
    <location>
        <begin position="81"/>
        <end position="115"/>
    </location>
</feature>
<dbReference type="EMBL" id="JAMFLX010000067">
    <property type="protein sequence ID" value="MCL6272248.1"/>
    <property type="molecule type" value="Genomic_DNA"/>
</dbReference>
<gene>
    <name evidence="2" type="ORF">M3P05_20210</name>
</gene>
<protein>
    <submittedName>
        <fullName evidence="2">Uncharacterized protein</fullName>
    </submittedName>
</protein>
<evidence type="ECO:0000313" key="2">
    <source>
        <dbReference type="EMBL" id="MCL6272248.1"/>
    </source>
</evidence>